<dbReference type="EMBL" id="BAAANT010000005">
    <property type="protein sequence ID" value="GAA2135241.1"/>
    <property type="molecule type" value="Genomic_DNA"/>
</dbReference>
<name>A0ABP5KT02_9ACTN</name>
<protein>
    <submittedName>
        <fullName evidence="1">Uncharacterized protein</fullName>
    </submittedName>
</protein>
<reference evidence="2" key="1">
    <citation type="journal article" date="2019" name="Int. J. Syst. Evol. Microbiol.">
        <title>The Global Catalogue of Microorganisms (GCM) 10K type strain sequencing project: providing services to taxonomists for standard genome sequencing and annotation.</title>
        <authorList>
            <consortium name="The Broad Institute Genomics Platform"/>
            <consortium name="The Broad Institute Genome Sequencing Center for Infectious Disease"/>
            <person name="Wu L."/>
            <person name="Ma J."/>
        </authorList>
    </citation>
    <scope>NUCLEOTIDE SEQUENCE [LARGE SCALE GENOMIC DNA]</scope>
    <source>
        <strain evidence="2">JCM 14560</strain>
    </source>
</reference>
<sequence length="62" mass="6274">MLPSPRSHHLALPDGVPHGRVAPVGHATAVRSGLSAVRVPEAFPGTSFGDPLNTGGVRGGVR</sequence>
<keyword evidence="2" id="KW-1185">Reference proteome</keyword>
<comment type="caution">
    <text evidence="1">The sequence shown here is derived from an EMBL/GenBank/DDBJ whole genome shotgun (WGS) entry which is preliminary data.</text>
</comment>
<evidence type="ECO:0000313" key="1">
    <source>
        <dbReference type="EMBL" id="GAA2135241.1"/>
    </source>
</evidence>
<organism evidence="1 2">
    <name type="scientific">Kitasatospora kazusensis</name>
    <dbReference type="NCBI Taxonomy" id="407974"/>
    <lineage>
        <taxon>Bacteria</taxon>
        <taxon>Bacillati</taxon>
        <taxon>Actinomycetota</taxon>
        <taxon>Actinomycetes</taxon>
        <taxon>Kitasatosporales</taxon>
        <taxon>Streptomycetaceae</taxon>
        <taxon>Kitasatospora</taxon>
    </lineage>
</organism>
<accession>A0ABP5KT02</accession>
<evidence type="ECO:0000313" key="2">
    <source>
        <dbReference type="Proteomes" id="UP001422759"/>
    </source>
</evidence>
<proteinExistence type="predicted"/>
<gene>
    <name evidence="1" type="ORF">GCM10009760_13550</name>
</gene>
<dbReference type="Proteomes" id="UP001422759">
    <property type="component" value="Unassembled WGS sequence"/>
</dbReference>